<dbReference type="Proteomes" id="UP001182991">
    <property type="component" value="Unassembled WGS sequence"/>
</dbReference>
<comment type="caution">
    <text evidence="1">The sequence shown here is derived from an EMBL/GenBank/DDBJ whole genome shotgun (WGS) entry which is preliminary data.</text>
</comment>
<organism evidence="1 2">
    <name type="scientific">Mesonia ostreae</name>
    <dbReference type="NCBI Taxonomy" id="861110"/>
    <lineage>
        <taxon>Bacteria</taxon>
        <taxon>Pseudomonadati</taxon>
        <taxon>Bacteroidota</taxon>
        <taxon>Flavobacteriia</taxon>
        <taxon>Flavobacteriales</taxon>
        <taxon>Flavobacteriaceae</taxon>
        <taxon>Mesonia</taxon>
    </lineage>
</organism>
<reference evidence="2" key="1">
    <citation type="submission" date="2023-07" db="EMBL/GenBank/DDBJ databases">
        <title>Isolating and identifying novel microbial strains from the Mariana Trench.</title>
        <authorList>
            <person name="Fu H."/>
        </authorList>
    </citation>
    <scope>NUCLEOTIDE SEQUENCE [LARGE SCALE GENOMIC DNA]</scope>
    <source>
        <strain evidence="2">T-y2</strain>
    </source>
</reference>
<gene>
    <name evidence="1" type="ORF">RLT85_01745</name>
</gene>
<accession>A0ABU2KF93</accession>
<keyword evidence="2" id="KW-1185">Reference proteome</keyword>
<dbReference type="RefSeq" id="WP_311400318.1">
    <property type="nucleotide sequence ID" value="NZ_JAVRBG010000001.1"/>
</dbReference>
<proteinExistence type="predicted"/>
<evidence type="ECO:0000313" key="1">
    <source>
        <dbReference type="EMBL" id="MDT0293349.1"/>
    </source>
</evidence>
<evidence type="ECO:0008006" key="3">
    <source>
        <dbReference type="Google" id="ProtNLM"/>
    </source>
</evidence>
<protein>
    <recommendedName>
        <fullName evidence="3">Lipoprotein</fullName>
    </recommendedName>
</protein>
<dbReference type="EMBL" id="JAVRBG010000001">
    <property type="protein sequence ID" value="MDT0293349.1"/>
    <property type="molecule type" value="Genomic_DNA"/>
</dbReference>
<name>A0ABU2KF93_9FLAO</name>
<sequence>MKKIFLIVFVLNFISCSSSKVSDNEIKMKTNFEDLSVVKTLNLVNSDSITIHELRFYKIDSALDTMKSMYLDYGIWNDQSIGLHQENINQKIWKNIRLFEDDEVYTVIAGGTETKNNYYACLTVYDAKGKDCFDENHPLKNKIIKLFYGRMKENRSKKINYSILKVK</sequence>
<evidence type="ECO:0000313" key="2">
    <source>
        <dbReference type="Proteomes" id="UP001182991"/>
    </source>
</evidence>